<evidence type="ECO:0000256" key="2">
    <source>
        <dbReference type="ARBA" id="ARBA00007171"/>
    </source>
</evidence>
<comment type="subcellular location">
    <subcellularLocation>
        <location evidence="1">Cell membrane</location>
        <topology evidence="1">Single-pass membrane protein</topology>
    </subcellularLocation>
</comment>
<evidence type="ECO:0000256" key="3">
    <source>
        <dbReference type="ARBA" id="ARBA00023136"/>
    </source>
</evidence>
<dbReference type="InterPro" id="IPR007887">
    <property type="entry name" value="MecA_N"/>
</dbReference>
<comment type="similarity">
    <text evidence="2">Belongs to the transpeptidase family.</text>
</comment>
<reference evidence="7" key="1">
    <citation type="submission" date="2011-12" db="EMBL/GenBank/DDBJ databases">
        <title>Penicillin-resistant Enterococcus faecalis in Poland.</title>
        <authorList>
            <person name="Gawryszewska I."/>
            <person name="Zabicka D."/>
            <person name="Hryniewicz W."/>
            <person name="Sadowy E."/>
        </authorList>
    </citation>
    <scope>NUCLEOTIDE SEQUENCE</scope>
    <source>
        <strain evidence="7">1125_08</strain>
    </source>
</reference>
<dbReference type="Pfam" id="PF05223">
    <property type="entry name" value="MecA_N"/>
    <property type="match status" value="1"/>
</dbReference>
<dbReference type="GO" id="GO:0071555">
    <property type="term" value="P:cell wall organization"/>
    <property type="evidence" value="ECO:0007669"/>
    <property type="project" value="TreeGrafter"/>
</dbReference>
<dbReference type="AlphaFoldDB" id="K9MEC3"/>
<keyword evidence="3" id="KW-0472">Membrane</keyword>
<feature type="domain" description="Penicillin-binding protein transpeptidase" evidence="4">
    <location>
        <begin position="366"/>
        <end position="664"/>
    </location>
</feature>
<dbReference type="Gene3D" id="3.10.450.100">
    <property type="entry name" value="NTF2-like, domain 1"/>
    <property type="match status" value="1"/>
</dbReference>
<dbReference type="Pfam" id="PF03717">
    <property type="entry name" value="PBP_dimer"/>
    <property type="match status" value="1"/>
</dbReference>
<evidence type="ECO:0000259" key="4">
    <source>
        <dbReference type="Pfam" id="PF00905"/>
    </source>
</evidence>
<evidence type="ECO:0000313" key="7">
    <source>
        <dbReference type="EMBL" id="AFV15464.1"/>
    </source>
</evidence>
<accession>K9MEC3</accession>
<dbReference type="Gene3D" id="3.90.1310.10">
    <property type="entry name" value="Penicillin-binding protein 2a (Domain 2)"/>
    <property type="match status" value="1"/>
</dbReference>
<dbReference type="GO" id="GO:0046677">
    <property type="term" value="P:response to antibiotic"/>
    <property type="evidence" value="ECO:0007669"/>
    <property type="project" value="InterPro"/>
</dbReference>
<dbReference type="GO" id="GO:0005886">
    <property type="term" value="C:plasma membrane"/>
    <property type="evidence" value="ECO:0007669"/>
    <property type="project" value="UniProtKB-SubCell"/>
</dbReference>
<name>K9MEC3_ENTFL</name>
<dbReference type="InterPro" id="IPR012338">
    <property type="entry name" value="Beta-lactam/transpept-like"/>
</dbReference>
<evidence type="ECO:0000259" key="6">
    <source>
        <dbReference type="Pfam" id="PF05223"/>
    </source>
</evidence>
<dbReference type="Gene3D" id="3.30.1390.30">
    <property type="entry name" value="Penicillin-binding protein 2a, domain 3"/>
    <property type="match status" value="1"/>
</dbReference>
<evidence type="ECO:0000256" key="1">
    <source>
        <dbReference type="ARBA" id="ARBA00004162"/>
    </source>
</evidence>
<dbReference type="InterPro" id="IPR001460">
    <property type="entry name" value="PCN-bd_Tpept"/>
</dbReference>
<dbReference type="Pfam" id="PF00905">
    <property type="entry name" value="Transpeptidase"/>
    <property type="match status" value="1"/>
</dbReference>
<dbReference type="PANTHER" id="PTHR30627:SF25">
    <property type="entry name" value="PENICILLIN-BINDING PROTEIN 3"/>
    <property type="match status" value="1"/>
</dbReference>
<dbReference type="GO" id="GO:0008658">
    <property type="term" value="F:penicillin binding"/>
    <property type="evidence" value="ECO:0007669"/>
    <property type="project" value="InterPro"/>
</dbReference>
<dbReference type="InterPro" id="IPR036138">
    <property type="entry name" value="PBP_dimer_sf"/>
</dbReference>
<evidence type="ECO:0000259" key="5">
    <source>
        <dbReference type="Pfam" id="PF03717"/>
    </source>
</evidence>
<dbReference type="EMBL" id="JQ307821">
    <property type="protein sequence ID" value="AFV15464.1"/>
    <property type="molecule type" value="Genomic_DNA"/>
</dbReference>
<sequence length="681" mass="74018">MERSNRNKKSSKKPLILGVSALVLIAAAGGGYYAYSQWQAKQELAEAKKIATTFLNVLSKQEFDKLPSVVQEASLKKNGYDTKSVVEKYQAIYSGIQAEGVKASDVQVKKAKDNQYTFTYKLSMSTPLGEMKDLSYQSSIAKKGDTYQIAWKPSLIFPDMSGNDKISIQVDNAKRGEIVDRNGSGLAINKVFDEVGVVPGKLGSGAEKTANIKAFSDKFGVSVDEINQKLSQGWVQADSFVPITVASEPVTELPTGAATKDTESRYYPLGEAAAQLIGYTGTITAEDIEKNPELSSTGVIGKTGLERAFDKELRGQDGGSLVILDDKENVKKALQTKEKKDGQTIKLTIDSGVQQQAFAIFDKRPGSAVITDPQKGDLLATVSSPSYDPNKMANGISQKEYDAYNNNKDLPFTARFATGYAPGSTFKTITGAIGLDAAGTLKPDEELEINGLKWQKDKSWGGYFATRVKEASPVNLRTALVNSDNIYFAQQTLRMGEDKFRAGLNKFIFGEELDLPIAMTPAQISNEDKFNSEILLADTGYGQGQLLISPIQQATMYSVFQNNGTLVYPKLVLDKETKKKDNVISANAANTIATDLLGSVEDPSGYAYNMYNPNFSLAAKTGTAEIKDKQDTDGKENSFFLTLDRSNNKFLTMIMVENSGENGSATGISKPLIDYLEAAIK</sequence>
<dbReference type="InterPro" id="IPR032710">
    <property type="entry name" value="NTF2-like_dom_sf"/>
</dbReference>
<dbReference type="Gene3D" id="3.40.710.10">
    <property type="entry name" value="DD-peptidase/beta-lactamase superfamily"/>
    <property type="match status" value="1"/>
</dbReference>
<dbReference type="SUPFAM" id="SSF54427">
    <property type="entry name" value="NTF2-like"/>
    <property type="match status" value="1"/>
</dbReference>
<gene>
    <name evidence="7" type="primary">pbp4</name>
</gene>
<dbReference type="SUPFAM" id="SSF56519">
    <property type="entry name" value="Penicillin binding protein dimerisation domain"/>
    <property type="match status" value="1"/>
</dbReference>
<proteinExistence type="inferred from homology"/>
<feature type="domain" description="NTF2-like N-terminal transpeptidase" evidence="6">
    <location>
        <begin position="46"/>
        <end position="164"/>
    </location>
</feature>
<dbReference type="InterPro" id="IPR005311">
    <property type="entry name" value="PBP_dimer"/>
</dbReference>
<dbReference type="PANTHER" id="PTHR30627">
    <property type="entry name" value="PEPTIDOGLYCAN D,D-TRANSPEPTIDASE"/>
    <property type="match status" value="1"/>
</dbReference>
<dbReference type="SUPFAM" id="SSF56601">
    <property type="entry name" value="beta-lactamase/transpeptidase-like"/>
    <property type="match status" value="1"/>
</dbReference>
<protein>
    <submittedName>
        <fullName evidence="7">Penicillin-binding protein 4</fullName>
    </submittedName>
</protein>
<dbReference type="GO" id="GO:0071972">
    <property type="term" value="F:peptidoglycan L,D-transpeptidase activity"/>
    <property type="evidence" value="ECO:0007669"/>
    <property type="project" value="TreeGrafter"/>
</dbReference>
<organism evidence="7">
    <name type="scientific">Enterococcus faecalis</name>
    <name type="common">Streptococcus faecalis</name>
    <dbReference type="NCBI Taxonomy" id="1351"/>
    <lineage>
        <taxon>Bacteria</taxon>
        <taxon>Bacillati</taxon>
        <taxon>Bacillota</taxon>
        <taxon>Bacilli</taxon>
        <taxon>Lactobacillales</taxon>
        <taxon>Enterococcaceae</taxon>
        <taxon>Enterococcus</taxon>
    </lineage>
</organism>
<dbReference type="InterPro" id="IPR050515">
    <property type="entry name" value="Beta-lactam/transpept"/>
</dbReference>
<feature type="domain" description="Penicillin-binding protein dimerisation" evidence="5">
    <location>
        <begin position="172"/>
        <end position="332"/>
    </location>
</feature>